<dbReference type="GO" id="GO:0005536">
    <property type="term" value="F:D-glucose binding"/>
    <property type="evidence" value="ECO:0007669"/>
    <property type="project" value="InterPro"/>
</dbReference>
<sequence length="363" mass="39237">MPATIACPKNGNRFWDKDMHENKEIERAEQGFRFPVLVGDIGGTNARFAILVDSNAEPKEFPVLQTADYATIDEAIQDAVLDHTSIRPRSAILAVAGPVDGDEIDLTNCDWVVRPKKMIADLGFEDVTVLNDFEAQALAVVSLGSEHLEQIGGRPEEVIATRVVLGPGTGLGVAGLVRTRHAWVPVPGEGGHIDIGPRSERDYQVFPHIERIEGRVAGEQILCGRGLRNLYLAICAADEVTPTLETPADITSAGLDGSNAQAEETLHLFVTYLGRLAGDLALIFKAQGGVYLSGGIPQRILSALKAGAFREAFEDKAPHKAIMRDIPVRVITHQLAALAGLSAFAQAPARFEVSTEGRRWRID</sequence>
<dbReference type="EMBL" id="ACQA01000001">
    <property type="protein sequence ID" value="EEQ96509.1"/>
    <property type="molecule type" value="Genomic_DNA"/>
</dbReference>
<name>C4WGN1_9HYPH</name>
<proteinExistence type="inferred from homology"/>
<keyword evidence="2 3" id="KW-0418">Kinase</keyword>
<dbReference type="InterPro" id="IPR003836">
    <property type="entry name" value="Glucokinase"/>
</dbReference>
<dbReference type="HOGENOM" id="CLU_042582_1_0_5"/>
<dbReference type="NCBIfam" id="TIGR00749">
    <property type="entry name" value="glk"/>
    <property type="match status" value="1"/>
</dbReference>
<dbReference type="AlphaFoldDB" id="C4WGN1"/>
<dbReference type="PANTHER" id="PTHR47690">
    <property type="entry name" value="GLUCOKINASE"/>
    <property type="match status" value="1"/>
</dbReference>
<dbReference type="EC" id="2.7.1.2" evidence="3"/>
<dbReference type="GO" id="GO:0004340">
    <property type="term" value="F:glucokinase activity"/>
    <property type="evidence" value="ECO:0007669"/>
    <property type="project" value="UniProtKB-UniRule"/>
</dbReference>
<keyword evidence="3" id="KW-0067">ATP-binding</keyword>
<dbReference type="Gene3D" id="3.40.367.20">
    <property type="match status" value="1"/>
</dbReference>
<comment type="caution">
    <text evidence="5">The sequence shown here is derived from an EMBL/GenBank/DDBJ whole genome shotgun (WGS) entry which is preliminary data.</text>
</comment>
<dbReference type="Proteomes" id="UP000004386">
    <property type="component" value="Unassembled WGS sequence"/>
</dbReference>
<dbReference type="GO" id="GO:0006096">
    <property type="term" value="P:glycolytic process"/>
    <property type="evidence" value="ECO:0007669"/>
    <property type="project" value="UniProtKB-UniRule"/>
</dbReference>
<dbReference type="Pfam" id="PF02685">
    <property type="entry name" value="Glucokinase"/>
    <property type="match status" value="1"/>
</dbReference>
<comment type="similarity">
    <text evidence="3 4">Belongs to the bacterial glucokinase family.</text>
</comment>
<keyword evidence="3" id="KW-0324">Glycolysis</keyword>
<organism evidence="5 6">
    <name type="scientific">Brucella intermedia LMG 3301</name>
    <dbReference type="NCBI Taxonomy" id="641118"/>
    <lineage>
        <taxon>Bacteria</taxon>
        <taxon>Pseudomonadati</taxon>
        <taxon>Pseudomonadota</taxon>
        <taxon>Alphaproteobacteria</taxon>
        <taxon>Hyphomicrobiales</taxon>
        <taxon>Brucellaceae</taxon>
        <taxon>Brucella/Ochrobactrum group</taxon>
        <taxon>Brucella</taxon>
    </lineage>
</organism>
<dbReference type="GO" id="GO:0005829">
    <property type="term" value="C:cytosol"/>
    <property type="evidence" value="ECO:0007669"/>
    <property type="project" value="TreeGrafter"/>
</dbReference>
<dbReference type="GO" id="GO:0005524">
    <property type="term" value="F:ATP binding"/>
    <property type="evidence" value="ECO:0007669"/>
    <property type="project" value="UniProtKB-UniRule"/>
</dbReference>
<protein>
    <recommendedName>
        <fullName evidence="3">Glucokinase</fullName>
        <ecNumber evidence="3">2.7.1.2</ecNumber>
    </recommendedName>
    <alternativeName>
        <fullName evidence="3">Glucose kinase</fullName>
    </alternativeName>
</protein>
<evidence type="ECO:0000313" key="6">
    <source>
        <dbReference type="Proteomes" id="UP000004386"/>
    </source>
</evidence>
<keyword evidence="1 3" id="KW-0808">Transferase</keyword>
<dbReference type="SUPFAM" id="SSF53067">
    <property type="entry name" value="Actin-like ATPase domain"/>
    <property type="match status" value="1"/>
</dbReference>
<dbReference type="GO" id="GO:0016787">
    <property type="term" value="F:hydrolase activity"/>
    <property type="evidence" value="ECO:0007669"/>
    <property type="project" value="UniProtKB-KW"/>
</dbReference>
<dbReference type="InterPro" id="IPR043129">
    <property type="entry name" value="ATPase_NBD"/>
</dbReference>
<keyword evidence="3" id="KW-0963">Cytoplasm</keyword>
<keyword evidence="5" id="KW-0378">Hydrolase</keyword>
<comment type="subcellular location">
    <subcellularLocation>
        <location evidence="3">Cytoplasm</location>
    </subcellularLocation>
</comment>
<evidence type="ECO:0000256" key="3">
    <source>
        <dbReference type="HAMAP-Rule" id="MF_00524"/>
    </source>
</evidence>
<reference evidence="5 6" key="1">
    <citation type="submission" date="2009-05" db="EMBL/GenBank/DDBJ databases">
        <authorList>
            <person name="Setubal J.C."/>
            <person name="Boyle S."/>
            <person name="Crasta O.R."/>
            <person name="Gillespie J.J."/>
            <person name="Kenyon R.W."/>
            <person name="Lu J."/>
            <person name="Mane S."/>
            <person name="Nagrani S."/>
            <person name="Shallom J.M."/>
            <person name="Shallom S."/>
            <person name="Shukla M."/>
            <person name="Snyder E.E."/>
            <person name="Sobral B.W."/>
            <person name="Wattam A.R."/>
            <person name="Will R."/>
            <person name="Williams K."/>
            <person name="Yoo H."/>
            <person name="Munk C."/>
            <person name="Tapia R."/>
            <person name="Green L."/>
            <person name="Rogers Y."/>
            <person name="Detter J.C."/>
            <person name="Bruce D."/>
            <person name="Brettin T.S."/>
            <person name="Tsolis R."/>
        </authorList>
    </citation>
    <scope>NUCLEOTIDE SEQUENCE [LARGE SCALE GENOMIC DNA]</scope>
    <source>
        <strain evidence="5 6">LMG 3301</strain>
    </source>
</reference>
<dbReference type="InterPro" id="IPR050201">
    <property type="entry name" value="Bacterial_glucokinase"/>
</dbReference>
<dbReference type="PANTHER" id="PTHR47690:SF1">
    <property type="entry name" value="GLUCOKINASE"/>
    <property type="match status" value="1"/>
</dbReference>
<keyword evidence="3" id="KW-0547">Nucleotide-binding</keyword>
<dbReference type="CDD" id="cd24008">
    <property type="entry name" value="ASKHA_NBD_GLK"/>
    <property type="match status" value="1"/>
</dbReference>
<accession>C4WGN1</accession>
<comment type="catalytic activity">
    <reaction evidence="3">
        <text>D-glucose + ATP = D-glucose 6-phosphate + ADP + H(+)</text>
        <dbReference type="Rhea" id="RHEA:17825"/>
        <dbReference type="ChEBI" id="CHEBI:4167"/>
        <dbReference type="ChEBI" id="CHEBI:15378"/>
        <dbReference type="ChEBI" id="CHEBI:30616"/>
        <dbReference type="ChEBI" id="CHEBI:61548"/>
        <dbReference type="ChEBI" id="CHEBI:456216"/>
        <dbReference type="EC" id="2.7.1.2"/>
    </reaction>
</comment>
<dbReference type="HAMAP" id="MF_00524">
    <property type="entry name" value="Glucokinase"/>
    <property type="match status" value="1"/>
</dbReference>
<evidence type="ECO:0000256" key="1">
    <source>
        <dbReference type="ARBA" id="ARBA00022679"/>
    </source>
</evidence>
<dbReference type="NCBIfam" id="NF001417">
    <property type="entry name" value="PRK00292.1-4"/>
    <property type="match status" value="1"/>
</dbReference>
<gene>
    <name evidence="3 5" type="primary">glk</name>
    <name evidence="5" type="ORF">OINT_1001944</name>
</gene>
<dbReference type="Gene3D" id="3.30.420.40">
    <property type="match status" value="1"/>
</dbReference>
<feature type="binding site" evidence="3">
    <location>
        <begin position="39"/>
        <end position="44"/>
    </location>
    <ligand>
        <name>ATP</name>
        <dbReference type="ChEBI" id="CHEBI:30616"/>
    </ligand>
</feature>
<evidence type="ECO:0000313" key="5">
    <source>
        <dbReference type="EMBL" id="EEQ96509.1"/>
    </source>
</evidence>
<evidence type="ECO:0000256" key="4">
    <source>
        <dbReference type="RuleBase" id="RU004046"/>
    </source>
</evidence>
<evidence type="ECO:0000256" key="2">
    <source>
        <dbReference type="ARBA" id="ARBA00022777"/>
    </source>
</evidence>